<dbReference type="RefSeq" id="WP_243306578.1">
    <property type="nucleotide sequence ID" value="NZ_JALGBI010000001.1"/>
</dbReference>
<keyword evidence="3" id="KW-0238">DNA-binding</keyword>
<dbReference type="AlphaFoldDB" id="A0A9X1VUD1"/>
<dbReference type="PROSITE" id="PS50931">
    <property type="entry name" value="HTH_LYSR"/>
    <property type="match status" value="1"/>
</dbReference>
<dbReference type="InterPro" id="IPR005119">
    <property type="entry name" value="LysR_subst-bd"/>
</dbReference>
<evidence type="ECO:0000256" key="3">
    <source>
        <dbReference type="ARBA" id="ARBA00023125"/>
    </source>
</evidence>
<dbReference type="InterPro" id="IPR036388">
    <property type="entry name" value="WH-like_DNA-bd_sf"/>
</dbReference>
<dbReference type="SUPFAM" id="SSF46785">
    <property type="entry name" value="Winged helix' DNA-binding domain"/>
    <property type="match status" value="1"/>
</dbReference>
<comment type="caution">
    <text evidence="6">The sequence shown here is derived from an EMBL/GenBank/DDBJ whole genome shotgun (WGS) entry which is preliminary data.</text>
</comment>
<evidence type="ECO:0000313" key="7">
    <source>
        <dbReference type="Proteomes" id="UP001139447"/>
    </source>
</evidence>
<dbReference type="PRINTS" id="PR00039">
    <property type="entry name" value="HTHLYSR"/>
</dbReference>
<dbReference type="Proteomes" id="UP001139447">
    <property type="component" value="Unassembled WGS sequence"/>
</dbReference>
<sequence length="310" mass="33647">MSASVLASRLVVRARLRHLQVLVKVAELGSVKRAAEAIGLTQPSTTQALADLEQLLECTLFDRHARGMHPTPIALAVLPLARRMLDALNDCAEAVVAFSAEGRSLVRIAALSGAVTGILAKALPVFSQQHPDILLQIQEADIEQIGALMAGGGLDMVFCRQPPVATEGWRFEPLLDDEFVVIAAPHHPLAGRKRLTFKALRDEIWLTSPVASAPRRTLDQWSAAQGIEPRQRLISTRSMAIVWAALVHERCVCLVPLSIASQLLDAGQLVRLNIAVPYAFEPIGMMTPIDSSGLATQKLQAFLLSFEKAR</sequence>
<evidence type="ECO:0000256" key="1">
    <source>
        <dbReference type="ARBA" id="ARBA00009437"/>
    </source>
</evidence>
<keyword evidence="7" id="KW-1185">Reference proteome</keyword>
<evidence type="ECO:0000313" key="6">
    <source>
        <dbReference type="EMBL" id="MCJ0764006.1"/>
    </source>
</evidence>
<proteinExistence type="inferred from homology"/>
<dbReference type="Pfam" id="PF03466">
    <property type="entry name" value="LysR_substrate"/>
    <property type="match status" value="1"/>
</dbReference>
<dbReference type="Gene3D" id="3.40.190.290">
    <property type="match status" value="1"/>
</dbReference>
<dbReference type="PANTHER" id="PTHR30419">
    <property type="entry name" value="HTH-TYPE TRANSCRIPTIONAL REGULATOR YBHD"/>
    <property type="match status" value="1"/>
</dbReference>
<accession>A0A9X1VUD1</accession>
<comment type="similarity">
    <text evidence="1">Belongs to the LysR transcriptional regulatory family.</text>
</comment>
<keyword evidence="4" id="KW-0804">Transcription</keyword>
<organism evidence="6 7">
    <name type="scientific">Variovorax terrae</name>
    <dbReference type="NCBI Taxonomy" id="2923278"/>
    <lineage>
        <taxon>Bacteria</taxon>
        <taxon>Pseudomonadati</taxon>
        <taxon>Pseudomonadota</taxon>
        <taxon>Betaproteobacteria</taxon>
        <taxon>Burkholderiales</taxon>
        <taxon>Comamonadaceae</taxon>
        <taxon>Variovorax</taxon>
    </lineage>
</organism>
<dbReference type="InterPro" id="IPR036390">
    <property type="entry name" value="WH_DNA-bd_sf"/>
</dbReference>
<dbReference type="Pfam" id="PF00126">
    <property type="entry name" value="HTH_1"/>
    <property type="match status" value="1"/>
</dbReference>
<gene>
    <name evidence="6" type="ORF">MMF98_12390</name>
</gene>
<reference evidence="6" key="1">
    <citation type="submission" date="2022-03" db="EMBL/GenBank/DDBJ databases">
        <authorList>
            <person name="Woo C.Y."/>
        </authorList>
    </citation>
    <scope>NUCLEOTIDE SEQUENCE</scope>
    <source>
        <strain evidence="6">CYS-02</strain>
    </source>
</reference>
<keyword evidence="2" id="KW-0805">Transcription regulation</keyword>
<dbReference type="PANTHER" id="PTHR30419:SF8">
    <property type="entry name" value="NITROGEN ASSIMILATION TRANSCRIPTIONAL ACTIVATOR-RELATED"/>
    <property type="match status" value="1"/>
</dbReference>
<dbReference type="GO" id="GO:0003677">
    <property type="term" value="F:DNA binding"/>
    <property type="evidence" value="ECO:0007669"/>
    <property type="project" value="UniProtKB-KW"/>
</dbReference>
<name>A0A9X1VUD1_9BURK</name>
<dbReference type="CDD" id="cd05466">
    <property type="entry name" value="PBP2_LTTR_substrate"/>
    <property type="match status" value="1"/>
</dbReference>
<protein>
    <submittedName>
        <fullName evidence="6">LysR family transcriptional regulator</fullName>
    </submittedName>
</protein>
<dbReference type="InterPro" id="IPR050950">
    <property type="entry name" value="HTH-type_LysR_regulators"/>
</dbReference>
<dbReference type="GO" id="GO:0003700">
    <property type="term" value="F:DNA-binding transcription factor activity"/>
    <property type="evidence" value="ECO:0007669"/>
    <property type="project" value="InterPro"/>
</dbReference>
<dbReference type="EMBL" id="JALGBI010000001">
    <property type="protein sequence ID" value="MCJ0764006.1"/>
    <property type="molecule type" value="Genomic_DNA"/>
</dbReference>
<dbReference type="Gene3D" id="1.10.10.10">
    <property type="entry name" value="Winged helix-like DNA-binding domain superfamily/Winged helix DNA-binding domain"/>
    <property type="match status" value="1"/>
</dbReference>
<evidence type="ECO:0000256" key="4">
    <source>
        <dbReference type="ARBA" id="ARBA00023163"/>
    </source>
</evidence>
<feature type="domain" description="HTH lysR-type" evidence="5">
    <location>
        <begin position="16"/>
        <end position="71"/>
    </location>
</feature>
<dbReference type="SUPFAM" id="SSF53850">
    <property type="entry name" value="Periplasmic binding protein-like II"/>
    <property type="match status" value="1"/>
</dbReference>
<dbReference type="GO" id="GO:0005829">
    <property type="term" value="C:cytosol"/>
    <property type="evidence" value="ECO:0007669"/>
    <property type="project" value="TreeGrafter"/>
</dbReference>
<evidence type="ECO:0000259" key="5">
    <source>
        <dbReference type="PROSITE" id="PS50931"/>
    </source>
</evidence>
<dbReference type="InterPro" id="IPR000847">
    <property type="entry name" value="LysR_HTH_N"/>
</dbReference>
<evidence type="ECO:0000256" key="2">
    <source>
        <dbReference type="ARBA" id="ARBA00023015"/>
    </source>
</evidence>